<dbReference type="Pfam" id="PF00335">
    <property type="entry name" value="Tetraspanin"/>
    <property type="match status" value="1"/>
</dbReference>
<dbReference type="OrthoDB" id="1894372at2759"/>
<dbReference type="AlphaFoldDB" id="A0A218XNU1"/>
<reference evidence="7" key="1">
    <citation type="journal article" date="2017" name="Plant J.">
        <title>The pomegranate (Punica granatum L.) genome and the genomics of punicalagin biosynthesis.</title>
        <authorList>
            <person name="Qin G."/>
            <person name="Xu C."/>
            <person name="Ming R."/>
            <person name="Tang H."/>
            <person name="Guyot R."/>
            <person name="Kramer E.M."/>
            <person name="Hu Y."/>
            <person name="Yi X."/>
            <person name="Qi Y."/>
            <person name="Xu X."/>
            <person name="Gao Z."/>
            <person name="Pan H."/>
            <person name="Jian J."/>
            <person name="Tian Y."/>
            <person name="Yue Z."/>
            <person name="Xu Y."/>
        </authorList>
    </citation>
    <scope>NUCLEOTIDE SEQUENCE [LARGE SCALE GENOMIC DNA]</scope>
    <source>
        <strain evidence="7">cv. Dabenzi</strain>
    </source>
</reference>
<proteinExistence type="predicted"/>
<evidence type="ECO:0000256" key="4">
    <source>
        <dbReference type="ARBA" id="ARBA00023136"/>
    </source>
</evidence>
<keyword evidence="2 5" id="KW-0812">Transmembrane</keyword>
<dbReference type="GeneID" id="116188993"/>
<name>A0A218XNU1_PUNGR</name>
<evidence type="ECO:0000256" key="2">
    <source>
        <dbReference type="ARBA" id="ARBA00022692"/>
    </source>
</evidence>
<organism evidence="6 7">
    <name type="scientific">Punica granatum</name>
    <name type="common">Pomegranate</name>
    <dbReference type="NCBI Taxonomy" id="22663"/>
    <lineage>
        <taxon>Eukaryota</taxon>
        <taxon>Viridiplantae</taxon>
        <taxon>Streptophyta</taxon>
        <taxon>Embryophyta</taxon>
        <taxon>Tracheophyta</taxon>
        <taxon>Spermatophyta</taxon>
        <taxon>Magnoliopsida</taxon>
        <taxon>eudicotyledons</taxon>
        <taxon>Gunneridae</taxon>
        <taxon>Pentapetalae</taxon>
        <taxon>rosids</taxon>
        <taxon>malvids</taxon>
        <taxon>Myrtales</taxon>
        <taxon>Lythraceae</taxon>
        <taxon>Punica</taxon>
    </lineage>
</organism>
<feature type="transmembrane region" description="Helical" evidence="5">
    <location>
        <begin position="54"/>
        <end position="75"/>
    </location>
</feature>
<accession>A0A218XNU1</accession>
<comment type="subcellular location">
    <subcellularLocation>
        <location evidence="1">Membrane</location>
        <topology evidence="1">Multi-pass membrane protein</topology>
    </subcellularLocation>
</comment>
<gene>
    <name evidence="9" type="primary">LOC116188993</name>
    <name evidence="6" type="ORF">CDL15_Pgr015658</name>
</gene>
<reference evidence="6" key="2">
    <citation type="submission" date="2017-06" db="EMBL/GenBank/DDBJ databases">
        <title>The pomegranate genome and the genomics of punicalagin biosynthesis.</title>
        <authorList>
            <person name="Xu C."/>
        </authorList>
    </citation>
    <scope>NUCLEOTIDE SEQUENCE [LARGE SCALE GENOMIC DNA]</scope>
    <source>
        <tissue evidence="6">Fresh leaf</tissue>
    </source>
</reference>
<evidence type="ECO:0000256" key="1">
    <source>
        <dbReference type="ARBA" id="ARBA00004141"/>
    </source>
</evidence>
<dbReference type="Proteomes" id="UP000515151">
    <property type="component" value="Chromosome 8"/>
</dbReference>
<evidence type="ECO:0000256" key="5">
    <source>
        <dbReference type="SAM" id="Phobius"/>
    </source>
</evidence>
<dbReference type="EMBL" id="MTKT01001080">
    <property type="protein sequence ID" value="OWM86623.1"/>
    <property type="molecule type" value="Genomic_DNA"/>
</dbReference>
<protein>
    <submittedName>
        <fullName evidence="9">Tetraspanin-18-like</fullName>
    </submittedName>
</protein>
<feature type="transmembrane region" description="Helical" evidence="5">
    <location>
        <begin position="137"/>
        <end position="163"/>
    </location>
</feature>
<reference evidence="9" key="4">
    <citation type="submission" date="2025-04" db="UniProtKB">
        <authorList>
            <consortium name="RefSeq"/>
        </authorList>
    </citation>
    <scope>IDENTIFICATION</scope>
    <source>
        <tissue evidence="9">Leaf</tissue>
    </source>
</reference>
<evidence type="ECO:0000256" key="3">
    <source>
        <dbReference type="ARBA" id="ARBA00022989"/>
    </source>
</evidence>
<evidence type="ECO:0000313" key="9">
    <source>
        <dbReference type="RefSeq" id="XP_031374333.1"/>
    </source>
</evidence>
<dbReference type="RefSeq" id="XP_031374333.1">
    <property type="nucleotide sequence ID" value="XM_031518473.1"/>
</dbReference>
<reference evidence="8" key="3">
    <citation type="journal article" date="2020" name="Plant Biotechnol. J.">
        <title>The pomegranate (Punica granatum L.) draft genome dissects genetic divergence between soft- and hard-seeded cultivars.</title>
        <authorList>
            <person name="Luo X."/>
            <person name="Li H."/>
            <person name="Wu Z."/>
            <person name="Yao W."/>
            <person name="Zhao P."/>
            <person name="Cao D."/>
            <person name="Yu H."/>
            <person name="Li K."/>
            <person name="Poudel K."/>
            <person name="Zhao D."/>
            <person name="Zhang F."/>
            <person name="Xia X."/>
            <person name="Chen L."/>
            <person name="Wang Q."/>
            <person name="Jing D."/>
            <person name="Cao S."/>
        </authorList>
    </citation>
    <scope>NUCLEOTIDE SEQUENCE [LARGE SCALE GENOMIC DNA]</scope>
</reference>
<sequence length="242" mass="27194">MVRCARCCLRKAMGLMNIVVTLCGVGMIIYSLWLQKMWEIGVSDLPSIANLPKPWFIFTCLAVGMAVCLSTLFGYMIATCMSNSSLCIYLVTLLSLLFLEAAVLVMIFFKIDWSKLIAKYIDEDHAKFGSFVKFHLIMIRVIMFTVLTLQVIVAVFAIMLWIIGTAPTTRHPLSSVPDFKQSFLVGPTPASSEEYILVQNDPALPTQLCSRCGNFCGRNTRESLLSYVKGVIFTRFRRTIVE</sequence>
<evidence type="ECO:0000313" key="6">
    <source>
        <dbReference type="EMBL" id="OWM86623.1"/>
    </source>
</evidence>
<feature type="transmembrane region" description="Helical" evidence="5">
    <location>
        <begin position="87"/>
        <end position="109"/>
    </location>
</feature>
<keyword evidence="4 5" id="KW-0472">Membrane</keyword>
<keyword evidence="8" id="KW-1185">Reference proteome</keyword>
<evidence type="ECO:0000313" key="7">
    <source>
        <dbReference type="Proteomes" id="UP000197138"/>
    </source>
</evidence>
<dbReference type="Proteomes" id="UP000197138">
    <property type="component" value="Unassembled WGS sequence"/>
</dbReference>
<dbReference type="InterPro" id="IPR018499">
    <property type="entry name" value="Tetraspanin/Peripherin"/>
</dbReference>
<dbReference type="GO" id="GO:0016020">
    <property type="term" value="C:membrane"/>
    <property type="evidence" value="ECO:0007669"/>
    <property type="project" value="UniProtKB-SubCell"/>
</dbReference>
<evidence type="ECO:0000313" key="8">
    <source>
        <dbReference type="Proteomes" id="UP000515151"/>
    </source>
</evidence>
<feature type="transmembrane region" description="Helical" evidence="5">
    <location>
        <begin position="12"/>
        <end position="34"/>
    </location>
</feature>
<keyword evidence="3 5" id="KW-1133">Transmembrane helix</keyword>